<feature type="domain" description="DUF7096" evidence="4">
    <location>
        <begin position="1"/>
        <end position="214"/>
    </location>
</feature>
<organism evidence="5 6">
    <name type="scientific">Halopiger aswanensis</name>
    <dbReference type="NCBI Taxonomy" id="148449"/>
    <lineage>
        <taxon>Archaea</taxon>
        <taxon>Methanobacteriati</taxon>
        <taxon>Methanobacteriota</taxon>
        <taxon>Stenosarchaea group</taxon>
        <taxon>Halobacteria</taxon>
        <taxon>Halobacteriales</taxon>
        <taxon>Natrialbaceae</taxon>
        <taxon>Halopiger</taxon>
    </lineage>
</organism>
<name>A0A419WCV7_9EURY</name>
<comment type="caution">
    <text evidence="5">The sequence shown here is derived from an EMBL/GenBank/DDBJ whole genome shotgun (WGS) entry which is preliminary data.</text>
</comment>
<dbReference type="OrthoDB" id="201701at2157"/>
<keyword evidence="6" id="KW-1185">Reference proteome</keyword>
<dbReference type="Pfam" id="PF23374">
    <property type="entry name" value="Fn3_arc"/>
    <property type="match status" value="1"/>
</dbReference>
<evidence type="ECO:0000259" key="4">
    <source>
        <dbReference type="Pfam" id="PF23379"/>
    </source>
</evidence>
<dbReference type="InterPro" id="IPR056397">
    <property type="entry name" value="Fn3_arc"/>
</dbReference>
<dbReference type="RefSeq" id="WP_120245342.1">
    <property type="nucleotide sequence ID" value="NZ_RAPO01000003.1"/>
</dbReference>
<evidence type="ECO:0000259" key="3">
    <source>
        <dbReference type="Pfam" id="PF23375"/>
    </source>
</evidence>
<dbReference type="InterPro" id="IPR055522">
    <property type="entry name" value="DUF7096"/>
</dbReference>
<dbReference type="InterPro" id="IPR055520">
    <property type="entry name" value="DUF7094"/>
</dbReference>
<dbReference type="Pfam" id="PF23379">
    <property type="entry name" value="DUF7096"/>
    <property type="match status" value="1"/>
</dbReference>
<dbReference type="AlphaFoldDB" id="A0A419WCV7"/>
<dbReference type="EMBL" id="RAPO01000003">
    <property type="protein sequence ID" value="RKD93307.1"/>
    <property type="molecule type" value="Genomic_DNA"/>
</dbReference>
<feature type="region of interest" description="Disordered" evidence="1">
    <location>
        <begin position="402"/>
        <end position="422"/>
    </location>
</feature>
<feature type="domain" description="Fibronectin-III type-like" evidence="2">
    <location>
        <begin position="341"/>
        <end position="409"/>
    </location>
</feature>
<protein>
    <submittedName>
        <fullName evidence="5">Uncharacterized protein</fullName>
    </submittedName>
</protein>
<accession>A0A419WCV7</accession>
<evidence type="ECO:0000313" key="6">
    <source>
        <dbReference type="Proteomes" id="UP000283805"/>
    </source>
</evidence>
<evidence type="ECO:0000313" key="5">
    <source>
        <dbReference type="EMBL" id="RKD93307.1"/>
    </source>
</evidence>
<dbReference type="Proteomes" id="UP000283805">
    <property type="component" value="Unassembled WGS sequence"/>
</dbReference>
<proteinExistence type="predicted"/>
<evidence type="ECO:0000256" key="1">
    <source>
        <dbReference type="SAM" id="MobiDB-lite"/>
    </source>
</evidence>
<reference evidence="5 6" key="1">
    <citation type="submission" date="2018-09" db="EMBL/GenBank/DDBJ databases">
        <title>Genomic Encyclopedia of Archaeal and Bacterial Type Strains, Phase II (KMG-II): from individual species to whole genera.</title>
        <authorList>
            <person name="Goeker M."/>
        </authorList>
    </citation>
    <scope>NUCLEOTIDE SEQUENCE [LARGE SCALE GENOMIC DNA]</scope>
    <source>
        <strain evidence="5 6">DSM 13151</strain>
    </source>
</reference>
<feature type="domain" description="DUF7094" evidence="3">
    <location>
        <begin position="224"/>
        <end position="333"/>
    </location>
</feature>
<sequence length="422" mass="46224">MNRAIPALLALVLVLSLPATTVGSAMLATDTEHVRDGSATLPALQQETAETQSTPVEIENTTNRLPLAGDVREDHVEYKPDLGAALASADDGLRIDHEQYVLADSEFEDATPDERVEMIETAYSRIQDQVDTLEQSEREAVRAHANGERSTAEVLGTIARNYQKAEILDGAIADLEAKSYRTNDYSLSNSNLGADRAVLDFRRTAIRTDLATALQYPATEPSSVRLETSQNGYRLSMVDGGNYLSETVRFDNRDLTQPDQFEEYESIDRADELYPWASESISDPFPNMQAHSAERGFYSIEYFHNHGTLEIHLDAGTGNVYHEIQKLSIGSLPVTNERMYAGNGLELSLNETPANGPVEVTVTDSLDEPESATISIDGVEIGTTDADDGTRWIIPPSDEYELQTETSSGILNATVSPSDADE</sequence>
<gene>
    <name evidence="5" type="ORF">ATJ93_2925</name>
</gene>
<feature type="compositionally biased region" description="Polar residues" evidence="1">
    <location>
        <begin position="403"/>
        <end position="422"/>
    </location>
</feature>
<dbReference type="Pfam" id="PF23375">
    <property type="entry name" value="DUF7094"/>
    <property type="match status" value="1"/>
</dbReference>
<evidence type="ECO:0000259" key="2">
    <source>
        <dbReference type="Pfam" id="PF23374"/>
    </source>
</evidence>